<dbReference type="InterPro" id="IPR003689">
    <property type="entry name" value="ZIP"/>
</dbReference>
<dbReference type="Pfam" id="PF02535">
    <property type="entry name" value="Zip"/>
    <property type="match status" value="1"/>
</dbReference>
<dbReference type="VEuPathDB" id="VectorBase:LDEU008558"/>
<accession>A0A443S7K2</accession>
<keyword evidence="5 6" id="KW-0472">Membrane</keyword>
<dbReference type="PANTHER" id="PTHR12191">
    <property type="entry name" value="SOLUTE CARRIER FAMILY 39"/>
    <property type="match status" value="1"/>
</dbReference>
<dbReference type="AlphaFoldDB" id="A0A443S7K2"/>
<proteinExistence type="inferred from homology"/>
<keyword evidence="8" id="KW-1185">Reference proteome</keyword>
<dbReference type="GO" id="GO:0071578">
    <property type="term" value="P:zinc ion import across plasma membrane"/>
    <property type="evidence" value="ECO:0007669"/>
    <property type="project" value="TreeGrafter"/>
</dbReference>
<feature type="transmembrane region" description="Helical" evidence="6">
    <location>
        <begin position="6"/>
        <end position="26"/>
    </location>
</feature>
<sequence length="91" mass="10367">MFQLWLYGAAAVVVISVVGLLSINVVPFIQQRHHTEVLQLLVGLAIGTLTSDALLHLLPHVSFKTTFDSFRVYRFLDEYFRSAITHFSFEN</sequence>
<evidence type="ECO:0000256" key="2">
    <source>
        <dbReference type="ARBA" id="ARBA00006939"/>
    </source>
</evidence>
<dbReference type="GO" id="GO:0140410">
    <property type="term" value="F:monoatomic cation:bicarbonate symporter activity"/>
    <property type="evidence" value="ECO:0007669"/>
    <property type="project" value="TreeGrafter"/>
</dbReference>
<evidence type="ECO:0000256" key="3">
    <source>
        <dbReference type="ARBA" id="ARBA00022692"/>
    </source>
</evidence>
<reference evidence="7 8" key="1">
    <citation type="journal article" date="2018" name="Gigascience">
        <title>Genomes of trombidid mites reveal novel predicted allergens and laterally-transferred genes associated with secondary metabolism.</title>
        <authorList>
            <person name="Dong X."/>
            <person name="Chaisiri K."/>
            <person name="Xia D."/>
            <person name="Armstrong S.D."/>
            <person name="Fang Y."/>
            <person name="Donnelly M.J."/>
            <person name="Kadowaki T."/>
            <person name="McGarry J.W."/>
            <person name="Darby A.C."/>
            <person name="Makepeace B.L."/>
        </authorList>
    </citation>
    <scope>NUCLEOTIDE SEQUENCE [LARGE SCALE GENOMIC DNA]</scope>
    <source>
        <strain evidence="7">UoL-UT</strain>
    </source>
</reference>
<dbReference type="STRING" id="299467.A0A443S7K2"/>
<protein>
    <submittedName>
        <fullName evidence="7">Zinc transporter foi-like protein</fullName>
    </submittedName>
</protein>
<dbReference type="GO" id="GO:0005385">
    <property type="term" value="F:zinc ion transmembrane transporter activity"/>
    <property type="evidence" value="ECO:0007669"/>
    <property type="project" value="TreeGrafter"/>
</dbReference>
<dbReference type="OrthoDB" id="200954at2759"/>
<dbReference type="GO" id="GO:0030003">
    <property type="term" value="P:intracellular monoatomic cation homeostasis"/>
    <property type="evidence" value="ECO:0007669"/>
    <property type="project" value="TreeGrafter"/>
</dbReference>
<evidence type="ECO:0000256" key="4">
    <source>
        <dbReference type="ARBA" id="ARBA00022989"/>
    </source>
</evidence>
<dbReference type="EMBL" id="NCKV01006376">
    <property type="protein sequence ID" value="RWS23481.1"/>
    <property type="molecule type" value="Genomic_DNA"/>
</dbReference>
<evidence type="ECO:0000256" key="1">
    <source>
        <dbReference type="ARBA" id="ARBA00004141"/>
    </source>
</evidence>
<keyword evidence="3 6" id="KW-0812">Transmembrane</keyword>
<evidence type="ECO:0000256" key="6">
    <source>
        <dbReference type="SAM" id="Phobius"/>
    </source>
</evidence>
<gene>
    <name evidence="7" type="ORF">B4U80_01870</name>
</gene>
<dbReference type="InterPro" id="IPR050799">
    <property type="entry name" value="ZIP_Transporter"/>
</dbReference>
<evidence type="ECO:0000313" key="7">
    <source>
        <dbReference type="EMBL" id="RWS23481.1"/>
    </source>
</evidence>
<dbReference type="Proteomes" id="UP000288716">
    <property type="component" value="Unassembled WGS sequence"/>
</dbReference>
<evidence type="ECO:0000256" key="5">
    <source>
        <dbReference type="ARBA" id="ARBA00023136"/>
    </source>
</evidence>
<dbReference type="GO" id="GO:0005886">
    <property type="term" value="C:plasma membrane"/>
    <property type="evidence" value="ECO:0007669"/>
    <property type="project" value="TreeGrafter"/>
</dbReference>
<keyword evidence="4 6" id="KW-1133">Transmembrane helix</keyword>
<comment type="similarity">
    <text evidence="2">Belongs to the ZIP transporter (TC 2.A.5) family.</text>
</comment>
<feature type="transmembrane region" description="Helical" evidence="6">
    <location>
        <begin position="38"/>
        <end position="58"/>
    </location>
</feature>
<name>A0A443S7K2_9ACAR</name>
<comment type="caution">
    <text evidence="7">The sequence shown here is derived from an EMBL/GenBank/DDBJ whole genome shotgun (WGS) entry which is preliminary data.</text>
</comment>
<organism evidence="7 8">
    <name type="scientific">Leptotrombidium deliense</name>
    <dbReference type="NCBI Taxonomy" id="299467"/>
    <lineage>
        <taxon>Eukaryota</taxon>
        <taxon>Metazoa</taxon>
        <taxon>Ecdysozoa</taxon>
        <taxon>Arthropoda</taxon>
        <taxon>Chelicerata</taxon>
        <taxon>Arachnida</taxon>
        <taxon>Acari</taxon>
        <taxon>Acariformes</taxon>
        <taxon>Trombidiformes</taxon>
        <taxon>Prostigmata</taxon>
        <taxon>Anystina</taxon>
        <taxon>Parasitengona</taxon>
        <taxon>Trombiculoidea</taxon>
        <taxon>Trombiculidae</taxon>
        <taxon>Leptotrombidium</taxon>
    </lineage>
</organism>
<evidence type="ECO:0000313" key="8">
    <source>
        <dbReference type="Proteomes" id="UP000288716"/>
    </source>
</evidence>
<comment type="subcellular location">
    <subcellularLocation>
        <location evidence="1">Membrane</location>
        <topology evidence="1">Multi-pass membrane protein</topology>
    </subcellularLocation>
</comment>
<dbReference type="PANTHER" id="PTHR12191:SF37">
    <property type="entry name" value="ZINC TRANSPORTER FOI"/>
    <property type="match status" value="1"/>
</dbReference>